<name>A0AA91F259_9MYCO</name>
<feature type="transmembrane region" description="Helical" evidence="1">
    <location>
        <begin position="25"/>
        <end position="48"/>
    </location>
</feature>
<reference evidence="2 3" key="1">
    <citation type="submission" date="2016-06" db="EMBL/GenBank/DDBJ databases">
        <authorList>
            <person name="Sutton G."/>
            <person name="Brinkac L."/>
            <person name="Sanka R."/>
            <person name="Adams M."/>
            <person name="Lau E."/>
            <person name="Garcia-Basteiro A."/>
            <person name="Lopez-Varela E."/>
            <person name="Palencia S."/>
        </authorList>
    </citation>
    <scope>NUCLEOTIDE SEQUENCE [LARGE SCALE GENOMIC DNA]</scope>
    <source>
        <strain evidence="2 3">1211594.5</strain>
    </source>
</reference>
<evidence type="ECO:0000256" key="1">
    <source>
        <dbReference type="SAM" id="Phobius"/>
    </source>
</evidence>
<protein>
    <submittedName>
        <fullName evidence="2">Uncharacterized protein</fullName>
    </submittedName>
</protein>
<sequence length="73" mass="7649">MLLAFSVPAFGLIRAARNYPAACAGVLLIGLMLLCFDATLPATLPALFPAPVRYGALGSASTCRSGCWEVPHR</sequence>
<organism evidence="2 3">
    <name type="scientific">Mycolicibacter heraklionensis</name>
    <dbReference type="NCBI Taxonomy" id="512402"/>
    <lineage>
        <taxon>Bacteria</taxon>
        <taxon>Bacillati</taxon>
        <taxon>Actinomycetota</taxon>
        <taxon>Actinomycetes</taxon>
        <taxon>Mycobacteriales</taxon>
        <taxon>Mycobacteriaceae</taxon>
        <taxon>Mycolicibacter</taxon>
    </lineage>
</organism>
<dbReference type="AlphaFoldDB" id="A0AA91F259"/>
<dbReference type="Proteomes" id="UP000093712">
    <property type="component" value="Unassembled WGS sequence"/>
</dbReference>
<keyword evidence="1" id="KW-0812">Transmembrane</keyword>
<dbReference type="EMBL" id="LZME01000023">
    <property type="protein sequence ID" value="OBK88635.1"/>
    <property type="molecule type" value="Genomic_DNA"/>
</dbReference>
<keyword evidence="1" id="KW-1133">Transmembrane helix</keyword>
<gene>
    <name evidence="2" type="ORF">A5649_15485</name>
</gene>
<evidence type="ECO:0000313" key="3">
    <source>
        <dbReference type="Proteomes" id="UP000093712"/>
    </source>
</evidence>
<keyword evidence="1" id="KW-0472">Membrane</keyword>
<evidence type="ECO:0000313" key="2">
    <source>
        <dbReference type="EMBL" id="OBK88635.1"/>
    </source>
</evidence>
<comment type="caution">
    <text evidence="2">The sequence shown here is derived from an EMBL/GenBank/DDBJ whole genome shotgun (WGS) entry which is preliminary data.</text>
</comment>
<accession>A0AA91F259</accession>
<proteinExistence type="predicted"/>